<evidence type="ECO:0000313" key="2">
    <source>
        <dbReference type="EMBL" id="OGG92761.1"/>
    </source>
</evidence>
<gene>
    <name evidence="2" type="ORF">A2609_03095</name>
</gene>
<evidence type="ECO:0000313" key="3">
    <source>
        <dbReference type="Proteomes" id="UP000176867"/>
    </source>
</evidence>
<dbReference type="Proteomes" id="UP000176867">
    <property type="component" value="Unassembled WGS sequence"/>
</dbReference>
<feature type="coiled-coil region" evidence="1">
    <location>
        <begin position="33"/>
        <end position="60"/>
    </location>
</feature>
<reference evidence="2 3" key="1">
    <citation type="journal article" date="2016" name="Nat. Commun.">
        <title>Thousands of microbial genomes shed light on interconnected biogeochemical processes in an aquifer system.</title>
        <authorList>
            <person name="Anantharaman K."/>
            <person name="Brown C.T."/>
            <person name="Hug L.A."/>
            <person name="Sharon I."/>
            <person name="Castelle C.J."/>
            <person name="Probst A.J."/>
            <person name="Thomas B.C."/>
            <person name="Singh A."/>
            <person name="Wilkins M.J."/>
            <person name="Karaoz U."/>
            <person name="Brodie E.L."/>
            <person name="Williams K.H."/>
            <person name="Hubbard S.S."/>
            <person name="Banfield J.F."/>
        </authorList>
    </citation>
    <scope>NUCLEOTIDE SEQUENCE [LARGE SCALE GENOMIC DNA]</scope>
</reference>
<organism evidence="2 3">
    <name type="scientific">Candidatus Kaiserbacteria bacterium RIFOXYD1_FULL_47_14</name>
    <dbReference type="NCBI Taxonomy" id="1798533"/>
    <lineage>
        <taxon>Bacteria</taxon>
        <taxon>Candidatus Kaiseribacteriota</taxon>
    </lineage>
</organism>
<protein>
    <recommendedName>
        <fullName evidence="4">ParB/Sulfiredoxin domain-containing protein</fullName>
    </recommendedName>
</protein>
<sequence length="215" mass="25007">MYVSIIHNMKEAFSPLDAIRTFYIANDLLKKVTKSKRLTKVQLERELRRATREANRLSDKKLLSYHLDNYHPRYDNYLNSKWELKTIRLDQCGVWPRMGGLPDIATRGSAVDTATYIKKQLTGKRLTKKNLRAKYIEKMIPFAELITEYVPLIVLEDGVIRHNKLIRSAQSKQYEHCKYDIDDGNHRAVALAILGKKTVKALVGKRIYKSPLIYN</sequence>
<keyword evidence="1" id="KW-0175">Coiled coil</keyword>
<evidence type="ECO:0000256" key="1">
    <source>
        <dbReference type="SAM" id="Coils"/>
    </source>
</evidence>
<accession>A0A1F6G3S6</accession>
<dbReference type="AlphaFoldDB" id="A0A1F6G3S6"/>
<comment type="caution">
    <text evidence="2">The sequence shown here is derived from an EMBL/GenBank/DDBJ whole genome shotgun (WGS) entry which is preliminary data.</text>
</comment>
<proteinExistence type="predicted"/>
<dbReference type="EMBL" id="MFMU01000020">
    <property type="protein sequence ID" value="OGG92761.1"/>
    <property type="molecule type" value="Genomic_DNA"/>
</dbReference>
<evidence type="ECO:0008006" key="4">
    <source>
        <dbReference type="Google" id="ProtNLM"/>
    </source>
</evidence>
<name>A0A1F6G3S6_9BACT</name>